<sequence>MIYSFEGKTPVIAESAFVAPEATIIGDVVIGEDAAIFPGVVIRGDVGSIRIGARTNVQDNSVIHVQTGTTTVLGDDVTVGHMAMVHGEEVGNGTMVGMGATVLAYSKIGSGCIIGGGAVVLEGAEIPDGSLAAGVPAKVRRELSDDEKAGLVNHAAMYADLGRRHAEGLTEHEV</sequence>
<dbReference type="GO" id="GO:0016740">
    <property type="term" value="F:transferase activity"/>
    <property type="evidence" value="ECO:0007669"/>
    <property type="project" value="UniProtKB-KW"/>
</dbReference>
<dbReference type="HOGENOM" id="CLU_064827_4_1_11"/>
<dbReference type="STRING" id="585529.HMPREF0291_10513"/>
<dbReference type="InterPro" id="IPR047324">
    <property type="entry name" value="LbH_gamma_CA-like"/>
</dbReference>
<dbReference type="Pfam" id="PF00132">
    <property type="entry name" value="Hexapep"/>
    <property type="match status" value="1"/>
</dbReference>
<dbReference type="PANTHER" id="PTHR13061:SF29">
    <property type="entry name" value="GAMMA CARBONIC ANHYDRASE-LIKE 1, MITOCHONDRIAL-RELATED"/>
    <property type="match status" value="1"/>
</dbReference>
<dbReference type="AlphaFoldDB" id="D7WBM4"/>
<protein>
    <submittedName>
        <fullName evidence="1">Bacterial transferase hexapeptide repeat protein</fullName>
    </submittedName>
</protein>
<proteinExistence type="predicted"/>
<dbReference type="SUPFAM" id="SSF51161">
    <property type="entry name" value="Trimeric LpxA-like enzymes"/>
    <property type="match status" value="1"/>
</dbReference>
<dbReference type="PANTHER" id="PTHR13061">
    <property type="entry name" value="DYNACTIN SUBUNIT P25"/>
    <property type="match status" value="1"/>
</dbReference>
<dbReference type="InterPro" id="IPR050484">
    <property type="entry name" value="Transf_Hexapept/Carb_Anhydrase"/>
</dbReference>
<keyword evidence="1" id="KW-0808">Transferase</keyword>
<evidence type="ECO:0000313" key="2">
    <source>
        <dbReference type="Proteomes" id="UP000004208"/>
    </source>
</evidence>
<dbReference type="Proteomes" id="UP000004208">
    <property type="component" value="Unassembled WGS sequence"/>
</dbReference>
<dbReference type="CDD" id="cd04645">
    <property type="entry name" value="LbH_gamma_CA_like"/>
    <property type="match status" value="1"/>
</dbReference>
<accession>D7WBM4</accession>
<dbReference type="EMBL" id="ACLJ02000001">
    <property type="protein sequence ID" value="EFK55255.1"/>
    <property type="molecule type" value="Genomic_DNA"/>
</dbReference>
<name>D7WBM4_9CORY</name>
<dbReference type="Gene3D" id="2.160.10.10">
    <property type="entry name" value="Hexapeptide repeat proteins"/>
    <property type="match status" value="1"/>
</dbReference>
<reference evidence="1" key="1">
    <citation type="submission" date="2010-06" db="EMBL/GenBank/DDBJ databases">
        <authorList>
            <person name="Muzny D."/>
            <person name="Qin X."/>
            <person name="Buhay C."/>
            <person name="Dugan-Rocha S."/>
            <person name="Ding Y."/>
            <person name="Chen G."/>
            <person name="Hawes A."/>
            <person name="Holder M."/>
            <person name="Jhangiani S."/>
            <person name="Johnson A."/>
            <person name="Khan Z."/>
            <person name="Li Z."/>
            <person name="Liu W."/>
            <person name="Liu X."/>
            <person name="Perez L."/>
            <person name="Shen H."/>
            <person name="Wang Q."/>
            <person name="Watt J."/>
            <person name="Xi L."/>
            <person name="Xin Y."/>
            <person name="Zhou J."/>
            <person name="Deng J."/>
            <person name="Jiang H."/>
            <person name="Liu Y."/>
            <person name="Qu J."/>
            <person name="Song X.-Z."/>
            <person name="Zhang L."/>
            <person name="Villasana D."/>
            <person name="Johnson A."/>
            <person name="Liu J."/>
            <person name="Liyanage D."/>
            <person name="Lorensuhewa L."/>
            <person name="Robinson T."/>
            <person name="Song A."/>
            <person name="Song B.-B."/>
            <person name="Dinh H."/>
            <person name="Thornton R."/>
            <person name="Coyle M."/>
            <person name="Francisco L."/>
            <person name="Jackson L."/>
            <person name="Javaid M."/>
            <person name="Korchina V."/>
            <person name="Kovar C."/>
            <person name="Mata R."/>
            <person name="Mathew T."/>
            <person name="Ngo R."/>
            <person name="Nguyen L."/>
            <person name="Nguyen N."/>
            <person name="Okwuonu G."/>
            <person name="Ongeri F."/>
            <person name="Pham C."/>
            <person name="Simmons D."/>
            <person name="Wilczek-Boney K."/>
            <person name="Hale W."/>
            <person name="Jakkamsetti A."/>
            <person name="Pham P."/>
            <person name="Ruth R."/>
            <person name="San Lucas F."/>
            <person name="Warren J."/>
            <person name="Zhang J."/>
            <person name="Zhao Z."/>
            <person name="Zhou C."/>
            <person name="Zhu D."/>
            <person name="Lee S."/>
            <person name="Bess C."/>
            <person name="Blankenburg K."/>
            <person name="Forbes L."/>
            <person name="Fu Q."/>
            <person name="Gubbala S."/>
            <person name="Hirani K."/>
            <person name="Jayaseelan J.C."/>
            <person name="Lara F."/>
            <person name="Munidasa M."/>
            <person name="Palculict T."/>
            <person name="Patil S."/>
            <person name="Pu L.-L."/>
            <person name="Saada N."/>
            <person name="Tang L."/>
            <person name="Weissenberger G."/>
            <person name="Zhu Y."/>
            <person name="Hemphill L."/>
            <person name="Shang Y."/>
            <person name="Youmans B."/>
            <person name="Ayvaz T."/>
            <person name="Ross M."/>
            <person name="Santibanez J."/>
            <person name="Aqrawi P."/>
            <person name="Gross S."/>
            <person name="Joshi V."/>
            <person name="Fowler G."/>
            <person name="Nazareth L."/>
            <person name="Reid J."/>
            <person name="Worley K."/>
            <person name="Petrosino J."/>
            <person name="Highlander S."/>
            <person name="Gibbs R."/>
        </authorList>
    </citation>
    <scope>NUCLEOTIDE SEQUENCE [LARGE SCALE GENOMIC DNA]</scope>
    <source>
        <strain evidence="1">ATCC 33030</strain>
    </source>
</reference>
<dbReference type="InterPro" id="IPR011004">
    <property type="entry name" value="Trimer_LpxA-like_sf"/>
</dbReference>
<dbReference type="eggNOG" id="COG0663">
    <property type="taxonomic scope" value="Bacteria"/>
</dbReference>
<organism evidence="1 2">
    <name type="scientific">Corynebacterium genitalium ATCC 33030</name>
    <dbReference type="NCBI Taxonomy" id="585529"/>
    <lineage>
        <taxon>Bacteria</taxon>
        <taxon>Bacillati</taxon>
        <taxon>Actinomycetota</taxon>
        <taxon>Actinomycetes</taxon>
        <taxon>Mycobacteriales</taxon>
        <taxon>Corynebacteriaceae</taxon>
        <taxon>Corynebacterium</taxon>
    </lineage>
</organism>
<dbReference type="InterPro" id="IPR001451">
    <property type="entry name" value="Hexapep"/>
</dbReference>
<comment type="caution">
    <text evidence="1">The sequence shown here is derived from an EMBL/GenBank/DDBJ whole genome shotgun (WGS) entry which is preliminary data.</text>
</comment>
<dbReference type="OrthoDB" id="9803036at2"/>
<keyword evidence="2" id="KW-1185">Reference proteome</keyword>
<dbReference type="RefSeq" id="WP_005287485.1">
    <property type="nucleotide sequence ID" value="NZ_CM000961.1"/>
</dbReference>
<gene>
    <name evidence="1" type="ORF">HMPREF0291_10513</name>
</gene>
<evidence type="ECO:0000313" key="1">
    <source>
        <dbReference type="EMBL" id="EFK55255.1"/>
    </source>
</evidence>